<sequence>MDTTTDIPAATRHNTVNGFIIAKDAAGLIEFLTEVFDGREDLEAHTPDWYADDGTLIHAEVRIGNSLLMVADRKPDWPFTPAMTQVYVSDAAQTLRRAVGRGATVVTEVSPFYGGLDIARFLDPWGNLWWLFAPAADDAGEESSPESSDSEPGPVYTTLLDAMRRLHDPT</sequence>
<reference evidence="2 3" key="1">
    <citation type="journal article" date="2013" name="Stand. Genomic Sci.">
        <title>Genomic Encyclopedia of Type Strains, Phase I: The one thousand microbial genomes (KMG-I) project.</title>
        <authorList>
            <person name="Kyrpides N.C."/>
            <person name="Woyke T."/>
            <person name="Eisen J.A."/>
            <person name="Garrity G."/>
            <person name="Lilburn T.G."/>
            <person name="Beck B.J."/>
            <person name="Whitman W.B."/>
            <person name="Hugenholtz P."/>
            <person name="Klenk H.P."/>
        </authorList>
    </citation>
    <scope>NUCLEOTIDE SEQUENCE [LARGE SCALE GENOMIC DNA]</scope>
    <source>
        <strain evidence="2 3">DSM 45044</strain>
    </source>
</reference>
<evidence type="ECO:0000313" key="2">
    <source>
        <dbReference type="EMBL" id="TWJ15881.1"/>
    </source>
</evidence>
<dbReference type="Gene3D" id="3.30.720.120">
    <property type="match status" value="1"/>
</dbReference>
<dbReference type="PANTHER" id="PTHR34109:SF1">
    <property type="entry name" value="VOC DOMAIN-CONTAINING PROTEIN"/>
    <property type="match status" value="1"/>
</dbReference>
<organism evidence="2 3">
    <name type="scientific">Stackebrandtia albiflava</name>
    <dbReference type="NCBI Taxonomy" id="406432"/>
    <lineage>
        <taxon>Bacteria</taxon>
        <taxon>Bacillati</taxon>
        <taxon>Actinomycetota</taxon>
        <taxon>Actinomycetes</taxon>
        <taxon>Glycomycetales</taxon>
        <taxon>Glycomycetaceae</taxon>
        <taxon>Stackebrandtia</taxon>
    </lineage>
</organism>
<dbReference type="RefSeq" id="WP_147135303.1">
    <property type="nucleotide sequence ID" value="NZ_BAABIJ010000001.1"/>
</dbReference>
<dbReference type="Pfam" id="PF00903">
    <property type="entry name" value="Glyoxalase"/>
    <property type="match status" value="1"/>
</dbReference>
<name>A0A562VDI8_9ACTN</name>
<gene>
    <name evidence="2" type="ORF">LX16_1600</name>
</gene>
<feature type="domain" description="Glyoxalase/fosfomycin resistance/dioxygenase" evidence="1">
    <location>
        <begin position="20"/>
        <end position="131"/>
    </location>
</feature>
<evidence type="ECO:0000259" key="1">
    <source>
        <dbReference type="Pfam" id="PF00903"/>
    </source>
</evidence>
<proteinExistence type="predicted"/>
<protein>
    <submittedName>
        <fullName evidence="2">Putative glyoxalase superfamily protein PhnB</fullName>
    </submittedName>
</protein>
<evidence type="ECO:0000313" key="3">
    <source>
        <dbReference type="Proteomes" id="UP000321617"/>
    </source>
</evidence>
<dbReference type="AlphaFoldDB" id="A0A562VDI8"/>
<keyword evidence="3" id="KW-1185">Reference proteome</keyword>
<dbReference type="PANTHER" id="PTHR34109">
    <property type="entry name" value="BNAUNNG04460D PROTEIN-RELATED"/>
    <property type="match status" value="1"/>
</dbReference>
<dbReference type="InterPro" id="IPR004360">
    <property type="entry name" value="Glyas_Fos-R_dOase_dom"/>
</dbReference>
<dbReference type="SUPFAM" id="SSF54593">
    <property type="entry name" value="Glyoxalase/Bleomycin resistance protein/Dihydroxybiphenyl dioxygenase"/>
    <property type="match status" value="1"/>
</dbReference>
<dbReference type="OrthoDB" id="9795306at2"/>
<comment type="caution">
    <text evidence="2">The sequence shown here is derived from an EMBL/GenBank/DDBJ whole genome shotgun (WGS) entry which is preliminary data.</text>
</comment>
<accession>A0A562VDI8</accession>
<dbReference type="Proteomes" id="UP000321617">
    <property type="component" value="Unassembled WGS sequence"/>
</dbReference>
<dbReference type="InterPro" id="IPR029068">
    <property type="entry name" value="Glyas_Bleomycin-R_OHBP_Dase"/>
</dbReference>
<dbReference type="EMBL" id="VLLL01000005">
    <property type="protein sequence ID" value="TWJ15881.1"/>
    <property type="molecule type" value="Genomic_DNA"/>
</dbReference>
<dbReference type="Gene3D" id="3.30.720.110">
    <property type="match status" value="1"/>
</dbReference>